<name>A0ABQ8SJU5_PERAM</name>
<proteinExistence type="predicted"/>
<comment type="caution">
    <text evidence="1">The sequence shown here is derived from an EMBL/GenBank/DDBJ whole genome shotgun (WGS) entry which is preliminary data.</text>
</comment>
<evidence type="ECO:0000313" key="2">
    <source>
        <dbReference type="Proteomes" id="UP001148838"/>
    </source>
</evidence>
<protein>
    <submittedName>
        <fullName evidence="1">Uncharacterized protein</fullName>
    </submittedName>
</protein>
<reference evidence="1 2" key="1">
    <citation type="journal article" date="2022" name="Allergy">
        <title>Genome assembly and annotation of Periplaneta americana reveal a comprehensive cockroach allergen profile.</title>
        <authorList>
            <person name="Wang L."/>
            <person name="Xiong Q."/>
            <person name="Saelim N."/>
            <person name="Wang L."/>
            <person name="Nong W."/>
            <person name="Wan A.T."/>
            <person name="Shi M."/>
            <person name="Liu X."/>
            <person name="Cao Q."/>
            <person name="Hui J.H.L."/>
            <person name="Sookrung N."/>
            <person name="Leung T.F."/>
            <person name="Tungtrongchitr A."/>
            <person name="Tsui S.K.W."/>
        </authorList>
    </citation>
    <scope>NUCLEOTIDE SEQUENCE [LARGE SCALE GENOMIC DNA]</scope>
    <source>
        <strain evidence="1">PWHHKU_190912</strain>
    </source>
</reference>
<sequence>MDFTGQENCKDSSNQKFIVINRFTNTCSLFTVYNIIHMMSLAFDTGIEAFSEVRRNFRSHSWWDYRNFFTNRRLQFVQWETDEELVARILVRSRTTGNGAALRECDKVYCADVLHVSRPIILDNERKIVEKVGGIVLVPVIFNVTKLYQVQRSARENNHSPSKFSAISSALQYKRELRNSKCYLASELNESDHADEMSPVSSIDSYPAFAHIELRENLGKNLNQVTCPDRNSNPGHLFRDQTRYLLLHSTFTQWEHVSQRPESAVCGSYPDNIKDVTLPPPLGMRRQGPCWRRWGRQLCGEIRGRGRVMGGRPPGGGSGIRVHYRRVIAAP</sequence>
<dbReference type="EMBL" id="JAJSOF020000025">
    <property type="protein sequence ID" value="KAJ4434428.1"/>
    <property type="molecule type" value="Genomic_DNA"/>
</dbReference>
<accession>A0ABQ8SJU5</accession>
<keyword evidence="2" id="KW-1185">Reference proteome</keyword>
<evidence type="ECO:0000313" key="1">
    <source>
        <dbReference type="EMBL" id="KAJ4434428.1"/>
    </source>
</evidence>
<gene>
    <name evidence="1" type="ORF">ANN_22990</name>
</gene>
<organism evidence="1 2">
    <name type="scientific">Periplaneta americana</name>
    <name type="common">American cockroach</name>
    <name type="synonym">Blatta americana</name>
    <dbReference type="NCBI Taxonomy" id="6978"/>
    <lineage>
        <taxon>Eukaryota</taxon>
        <taxon>Metazoa</taxon>
        <taxon>Ecdysozoa</taxon>
        <taxon>Arthropoda</taxon>
        <taxon>Hexapoda</taxon>
        <taxon>Insecta</taxon>
        <taxon>Pterygota</taxon>
        <taxon>Neoptera</taxon>
        <taxon>Polyneoptera</taxon>
        <taxon>Dictyoptera</taxon>
        <taxon>Blattodea</taxon>
        <taxon>Blattoidea</taxon>
        <taxon>Blattidae</taxon>
        <taxon>Blattinae</taxon>
        <taxon>Periplaneta</taxon>
    </lineage>
</organism>
<dbReference type="Proteomes" id="UP001148838">
    <property type="component" value="Unassembled WGS sequence"/>
</dbReference>